<accession>A0ABR4CLM4</accession>
<name>A0ABR4CLM4_9HELO</name>
<dbReference type="Proteomes" id="UP001595075">
    <property type="component" value="Unassembled WGS sequence"/>
</dbReference>
<gene>
    <name evidence="1" type="ORF">VTL71DRAFT_13438</name>
</gene>
<dbReference type="EMBL" id="JAZHXI010000006">
    <property type="protein sequence ID" value="KAL2070412.1"/>
    <property type="molecule type" value="Genomic_DNA"/>
</dbReference>
<reference evidence="1 2" key="1">
    <citation type="journal article" date="2024" name="Commun. Biol.">
        <title>Comparative genomic analysis of thermophilic fungi reveals convergent evolutionary adaptations and gene losses.</title>
        <authorList>
            <person name="Steindorff A.S."/>
            <person name="Aguilar-Pontes M.V."/>
            <person name="Robinson A.J."/>
            <person name="Andreopoulos B."/>
            <person name="LaButti K."/>
            <person name="Kuo A."/>
            <person name="Mondo S."/>
            <person name="Riley R."/>
            <person name="Otillar R."/>
            <person name="Haridas S."/>
            <person name="Lipzen A."/>
            <person name="Grimwood J."/>
            <person name="Schmutz J."/>
            <person name="Clum A."/>
            <person name="Reid I.D."/>
            <person name="Moisan M.C."/>
            <person name="Butler G."/>
            <person name="Nguyen T.T.M."/>
            <person name="Dewar K."/>
            <person name="Conant G."/>
            <person name="Drula E."/>
            <person name="Henrissat B."/>
            <person name="Hansel C."/>
            <person name="Singer S."/>
            <person name="Hutchinson M.I."/>
            <person name="de Vries R.P."/>
            <person name="Natvig D.O."/>
            <person name="Powell A.J."/>
            <person name="Tsang A."/>
            <person name="Grigoriev I.V."/>
        </authorList>
    </citation>
    <scope>NUCLEOTIDE SEQUENCE [LARGE SCALE GENOMIC DNA]</scope>
    <source>
        <strain evidence="1 2">CBS 494.80</strain>
    </source>
</reference>
<keyword evidence="2" id="KW-1185">Reference proteome</keyword>
<dbReference type="Gene3D" id="3.10.180.10">
    <property type="entry name" value="2,3-Dihydroxybiphenyl 1,2-Dioxygenase, domain 1"/>
    <property type="match status" value="1"/>
</dbReference>
<organism evidence="1 2">
    <name type="scientific">Oculimacula yallundae</name>
    <dbReference type="NCBI Taxonomy" id="86028"/>
    <lineage>
        <taxon>Eukaryota</taxon>
        <taxon>Fungi</taxon>
        <taxon>Dikarya</taxon>
        <taxon>Ascomycota</taxon>
        <taxon>Pezizomycotina</taxon>
        <taxon>Leotiomycetes</taxon>
        <taxon>Helotiales</taxon>
        <taxon>Ploettnerulaceae</taxon>
        <taxon>Oculimacula</taxon>
    </lineage>
</organism>
<sequence length="150" mass="16482">MFTYEASAHVAFMYMSLPHGGKNGSGFQTGEELTREKDNSEGLIEFICNTYSKEPRVYEPTRRATFSHIGLIVPDTLALQARLDSYKIPILKRAGEKPDVTSPSIGAFGITDPESEEATEAMKGIFLSGFLSFVIVADPDGNFLEIQPRG</sequence>
<dbReference type="InterPro" id="IPR029068">
    <property type="entry name" value="Glyas_Bleomycin-R_OHBP_Dase"/>
</dbReference>
<dbReference type="SUPFAM" id="SSF54593">
    <property type="entry name" value="Glyoxalase/Bleomycin resistance protein/Dihydroxybiphenyl dioxygenase"/>
    <property type="match status" value="1"/>
</dbReference>
<evidence type="ECO:0008006" key="3">
    <source>
        <dbReference type="Google" id="ProtNLM"/>
    </source>
</evidence>
<protein>
    <recommendedName>
        <fullName evidence="3">VOC domain-containing protein</fullName>
    </recommendedName>
</protein>
<proteinExistence type="predicted"/>
<evidence type="ECO:0000313" key="1">
    <source>
        <dbReference type="EMBL" id="KAL2070412.1"/>
    </source>
</evidence>
<comment type="caution">
    <text evidence="1">The sequence shown here is derived from an EMBL/GenBank/DDBJ whole genome shotgun (WGS) entry which is preliminary data.</text>
</comment>
<evidence type="ECO:0000313" key="2">
    <source>
        <dbReference type="Proteomes" id="UP001595075"/>
    </source>
</evidence>